<evidence type="ECO:0000313" key="2">
    <source>
        <dbReference type="Proteomes" id="UP001227268"/>
    </source>
</evidence>
<dbReference type="Proteomes" id="UP001227268">
    <property type="component" value="Unassembled WGS sequence"/>
</dbReference>
<name>A0ACC2VWJ2_9TREE</name>
<protein>
    <submittedName>
        <fullName evidence="1">Uncharacterized protein</fullName>
    </submittedName>
</protein>
<organism evidence="1 2">
    <name type="scientific">Naganishia friedmannii</name>
    <dbReference type="NCBI Taxonomy" id="89922"/>
    <lineage>
        <taxon>Eukaryota</taxon>
        <taxon>Fungi</taxon>
        <taxon>Dikarya</taxon>
        <taxon>Basidiomycota</taxon>
        <taxon>Agaricomycotina</taxon>
        <taxon>Tremellomycetes</taxon>
        <taxon>Filobasidiales</taxon>
        <taxon>Filobasidiaceae</taxon>
        <taxon>Naganishia</taxon>
    </lineage>
</organism>
<keyword evidence="2" id="KW-1185">Reference proteome</keyword>
<sequence>MSSLLGRLRAPRKSPTTPSTPAFNDNSNSNMQSSMIGMAPTPGVHAGIHTQGDYFQQANDQQQLQSEQQQERPLYLCQPFVKAALVKGSFKTIVAPPKYVDVNEWVAINIFDFYNNLNHFYGAISEFCGPHQCHTMSAASGLDFTWPDQNKRQVSLPASTYIDYVMSWVQRLLEDESVFPTKSGRDFQPSFPSTAKHIYKQLFRIFAHIYHAHFSEILHLSLEAHFNSLFAHYIAFGREYDLLDAQDTRELRTRGGGVMWLTDKWAEMGILEGSDK</sequence>
<comment type="caution">
    <text evidence="1">The sequence shown here is derived from an EMBL/GenBank/DDBJ whole genome shotgun (WGS) entry which is preliminary data.</text>
</comment>
<evidence type="ECO:0000313" key="1">
    <source>
        <dbReference type="EMBL" id="KAJ9103824.1"/>
    </source>
</evidence>
<dbReference type="EMBL" id="JASBWT010000006">
    <property type="protein sequence ID" value="KAJ9103824.1"/>
    <property type="molecule type" value="Genomic_DNA"/>
</dbReference>
<proteinExistence type="predicted"/>
<accession>A0ACC2VWJ2</accession>
<gene>
    <name evidence="1" type="ORF">QFC21_002286</name>
</gene>
<reference evidence="1" key="1">
    <citation type="submission" date="2023-04" db="EMBL/GenBank/DDBJ databases">
        <title>Draft Genome sequencing of Naganishia species isolated from polar environments using Oxford Nanopore Technology.</title>
        <authorList>
            <person name="Leo P."/>
            <person name="Venkateswaran K."/>
        </authorList>
    </citation>
    <scope>NUCLEOTIDE SEQUENCE</scope>
    <source>
        <strain evidence="1">MNA-CCFEE 5423</strain>
    </source>
</reference>